<keyword evidence="1" id="KW-1133">Transmembrane helix</keyword>
<keyword evidence="1" id="KW-0472">Membrane</keyword>
<name>A0ABX9QAZ9_9BACT</name>
<reference evidence="2 3" key="1">
    <citation type="submission" date="2018-09" db="EMBL/GenBank/DDBJ databases">
        <authorList>
            <person name="Livingstone P.G."/>
            <person name="Whitworth D.E."/>
        </authorList>
    </citation>
    <scope>NUCLEOTIDE SEQUENCE [LARGE SCALE GENOMIC DNA]</scope>
    <source>
        <strain evidence="2 3">CA031B</strain>
    </source>
</reference>
<evidence type="ECO:0008006" key="4">
    <source>
        <dbReference type="Google" id="ProtNLM"/>
    </source>
</evidence>
<dbReference type="RefSeq" id="WP_120585672.1">
    <property type="nucleotide sequence ID" value="NZ_RAWI01000347.1"/>
</dbReference>
<protein>
    <recommendedName>
        <fullName evidence="4">Translocation/assembly module TamB</fullName>
    </recommendedName>
</protein>
<sequence>MTVSSPLDAPDAAPRRNKRWWRIPLWILLGVVVLEVLINVALNVGVVQAIMRRGTDRTQLSWQRAWWLWPVGRLHLKGFTLTNQDTERWWKVEVDALTAGMSLTGLLRKRVDVHGIDGHGATFHLEPSPAPEEEPSDPNARPWVINLEDVTLHGVRELDFSRVRFVGALDVNGALNLQSRERLQVDLPSVRVAEGFMEVDGKRVARLEALSASARLDAPFQGEQGYDLSQAIGGQAQVKVDLLPLDWVNDLLGPSAPVSLRGGSGRLDLDVRMQRNTLEPGSRLEARGAELDLRAGPMRARAPWSLKASMDEERPGQPAGQLHIAFAPVKVSGPKGNGVEVPEVALTVLARRREGQPGFDLEPELNVAKSRPLDLRLLNPWLEQTLEIDSGHVTVRSEERSKRAKARKALELRMDTDLVSGSMGKHKVLLRAEVEVDARHLSWDMKELGLAGTTLRLSNVSSNGPVPIRAWSGTFSLPRASLTLSPTVLSARFSSQLTDTQPLVALITSSKRLPAFLTSLLNIPKVEVTGQVQIDERGLQVRELKAKGDSFSLEGHLDLVQGNITGALLTTLGPVTGGIELRPGDNGLHLVNAKQWFAGQQAPPFR</sequence>
<organism evidence="2 3">
    <name type="scientific">Corallococcus praedator</name>
    <dbReference type="NCBI Taxonomy" id="2316724"/>
    <lineage>
        <taxon>Bacteria</taxon>
        <taxon>Pseudomonadati</taxon>
        <taxon>Myxococcota</taxon>
        <taxon>Myxococcia</taxon>
        <taxon>Myxococcales</taxon>
        <taxon>Cystobacterineae</taxon>
        <taxon>Myxococcaceae</taxon>
        <taxon>Corallococcus</taxon>
    </lineage>
</organism>
<dbReference type="Proteomes" id="UP000278907">
    <property type="component" value="Unassembled WGS sequence"/>
</dbReference>
<proteinExistence type="predicted"/>
<evidence type="ECO:0000313" key="3">
    <source>
        <dbReference type="Proteomes" id="UP000278907"/>
    </source>
</evidence>
<keyword evidence="1" id="KW-0812">Transmembrane</keyword>
<evidence type="ECO:0000256" key="1">
    <source>
        <dbReference type="SAM" id="Phobius"/>
    </source>
</evidence>
<keyword evidence="3" id="KW-1185">Reference proteome</keyword>
<comment type="caution">
    <text evidence="2">The sequence shown here is derived from an EMBL/GenBank/DDBJ whole genome shotgun (WGS) entry which is preliminary data.</text>
</comment>
<accession>A0ABX9QAZ9</accession>
<dbReference type="EMBL" id="RAWI01000347">
    <property type="protein sequence ID" value="RKH95535.1"/>
    <property type="molecule type" value="Genomic_DNA"/>
</dbReference>
<feature type="transmembrane region" description="Helical" evidence="1">
    <location>
        <begin position="25"/>
        <end position="51"/>
    </location>
</feature>
<gene>
    <name evidence="2" type="ORF">D7Y13_31900</name>
</gene>
<evidence type="ECO:0000313" key="2">
    <source>
        <dbReference type="EMBL" id="RKH95535.1"/>
    </source>
</evidence>